<organism evidence="7">
    <name type="scientific">Phaseolus lunatus</name>
    <name type="common">Lima bean</name>
    <name type="synonym">Phaseolus limensis</name>
    <dbReference type="NCBI Taxonomy" id="3884"/>
    <lineage>
        <taxon>Eukaryota</taxon>
        <taxon>Viridiplantae</taxon>
        <taxon>Streptophyta</taxon>
        <taxon>Embryophyta</taxon>
        <taxon>Tracheophyta</taxon>
        <taxon>Spermatophyta</taxon>
        <taxon>Magnoliopsida</taxon>
        <taxon>eudicotyledons</taxon>
        <taxon>Gunneridae</taxon>
        <taxon>Pentapetalae</taxon>
        <taxon>rosids</taxon>
        <taxon>fabids</taxon>
        <taxon>Fabales</taxon>
        <taxon>Fabaceae</taxon>
        <taxon>Papilionoideae</taxon>
        <taxon>50 kb inversion clade</taxon>
        <taxon>NPAAA clade</taxon>
        <taxon>indigoferoid/millettioid clade</taxon>
        <taxon>Phaseoleae</taxon>
        <taxon>Phaseolus</taxon>
    </lineage>
</organism>
<accession>A0A2K8GLY5</accession>
<keyword evidence="3" id="KW-0460">Magnesium</keyword>
<feature type="domain" description="Terpene synthase N-terminal" evidence="5">
    <location>
        <begin position="55"/>
        <end position="235"/>
    </location>
</feature>
<keyword evidence="4" id="KW-0456">Lyase</keyword>
<dbReference type="AlphaFoldDB" id="A0A2K8GLY5"/>
<dbReference type="SFLD" id="SFLDS00005">
    <property type="entry name" value="Isoprenoid_Synthase_Type_I"/>
    <property type="match status" value="1"/>
</dbReference>
<dbReference type="SFLD" id="SFLDG01019">
    <property type="entry name" value="Terpene_Cyclase_Like_1_C_Termi"/>
    <property type="match status" value="1"/>
</dbReference>
<evidence type="ECO:0000256" key="2">
    <source>
        <dbReference type="ARBA" id="ARBA00022723"/>
    </source>
</evidence>
<dbReference type="EMBL" id="KY379970">
    <property type="protein sequence ID" value="ARQ83254.1"/>
    <property type="molecule type" value="mRNA"/>
</dbReference>
<dbReference type="SUPFAM" id="SSF48239">
    <property type="entry name" value="Terpenoid cyclases/Protein prenyltransferases"/>
    <property type="match status" value="1"/>
</dbReference>
<name>A0A2K8GLY5_PHALU</name>
<dbReference type="InterPro" id="IPR036965">
    <property type="entry name" value="Terpene_synth_N_sf"/>
</dbReference>
<comment type="cofactor">
    <cofactor evidence="1">
        <name>Mg(2+)</name>
        <dbReference type="ChEBI" id="CHEBI:18420"/>
    </cofactor>
</comment>
<dbReference type="Pfam" id="PF01397">
    <property type="entry name" value="Terpene_synth"/>
    <property type="match status" value="1"/>
</dbReference>
<dbReference type="GO" id="GO:0000287">
    <property type="term" value="F:magnesium ion binding"/>
    <property type="evidence" value="ECO:0007669"/>
    <property type="project" value="InterPro"/>
</dbReference>
<dbReference type="InterPro" id="IPR050148">
    <property type="entry name" value="Terpene_synthase-like"/>
</dbReference>
<dbReference type="PANTHER" id="PTHR31225">
    <property type="entry name" value="OS04G0344100 PROTEIN-RELATED"/>
    <property type="match status" value="1"/>
</dbReference>
<dbReference type="FunFam" id="1.10.600.10:FF:000007">
    <property type="entry name" value="Isoprene synthase, chloroplastic"/>
    <property type="match status" value="1"/>
</dbReference>
<dbReference type="GO" id="GO:0009611">
    <property type="term" value="P:response to wounding"/>
    <property type="evidence" value="ECO:0007669"/>
    <property type="project" value="UniProtKB-ARBA"/>
</dbReference>
<dbReference type="InterPro" id="IPR008949">
    <property type="entry name" value="Isoprenoid_synthase_dom_sf"/>
</dbReference>
<dbReference type="GO" id="GO:0010333">
    <property type="term" value="F:terpene synthase activity"/>
    <property type="evidence" value="ECO:0007669"/>
    <property type="project" value="InterPro"/>
</dbReference>
<dbReference type="InterPro" id="IPR044814">
    <property type="entry name" value="Terpene_cyclase_plant_C1"/>
</dbReference>
<dbReference type="Gene3D" id="1.50.10.130">
    <property type="entry name" value="Terpene synthase, N-terminal domain"/>
    <property type="match status" value="1"/>
</dbReference>
<sequence length="586" mass="67953">MGQHLKAKSFTSFSPKSHFHYMQQTMSKGGLSLPTSANGAKPPFTRPTANFHPSIWGDRFLSYVPTFAESDSHIQQAKLLKEDVRKSLVSPIDHNNFSFKLNFIDSVQRLGVSYHFEHEIDTLLCQIYEISTKDNNIIAHSDHLYHAALLFRLLRQHGYRISSGIFCKFLDQTGKFKESLADDIQGMLSLYEAAGLRCHGEDMLEEAHKFSFEQLTKFITIQLSCSHTTRVQHSLKQSLRRGLPRLEVTYYMSFYEEDPSHDEKLLTFAKLDFNMLQELHLKEVSSLTKWWTKDLNVSTNLPFTRDRIVECCFWILGVYFEPQYSRWITTKGTALGSIIDDLYDAYGTIEELELFTSAIERWDICCLVDLPKYMQLCYKGILDIYEEIQTEMKKQEKVYLMKYAKKEMKRLVQAHMAEARWCYTNHIPTMEEYMEVRGISSGYPFLMTLSFLGMEDTTEEVLIWATNEPVIIAASTAIARIMDDIVGDEFEQQREHVVSSIYCYMKQHKVSRKCAIEELQKLVENAWKDINDACLAPTQVPMTFLIRVVNFARVIDVLYKDEDNYTNAGGIMKDHIESLLVKKMSL</sequence>
<evidence type="ECO:0000259" key="5">
    <source>
        <dbReference type="Pfam" id="PF01397"/>
    </source>
</evidence>
<reference evidence="7" key="1">
    <citation type="submission" date="2016-12" db="EMBL/GenBank/DDBJ databases">
        <title>Functional characterization of (E)-beta-caryophyllene synthase from lima bean and its up-regulation by spider mite and Alamethicin.</title>
        <authorList>
            <person name="Li F."/>
        </authorList>
    </citation>
    <scope>NUCLEOTIDE SEQUENCE</scope>
</reference>
<evidence type="ECO:0000256" key="1">
    <source>
        <dbReference type="ARBA" id="ARBA00001946"/>
    </source>
</evidence>
<dbReference type="PANTHER" id="PTHR31225:SF221">
    <property type="entry name" value="(-)-GERMACRENE D SYNTHASE"/>
    <property type="match status" value="1"/>
</dbReference>
<proteinExistence type="evidence at transcript level"/>
<dbReference type="InterPro" id="IPR008930">
    <property type="entry name" value="Terpenoid_cyclase/PrenylTrfase"/>
</dbReference>
<dbReference type="GO" id="GO:0016102">
    <property type="term" value="P:diterpenoid biosynthetic process"/>
    <property type="evidence" value="ECO:0007669"/>
    <property type="project" value="InterPro"/>
</dbReference>
<dbReference type="GO" id="GO:0080027">
    <property type="term" value="P:response to herbivore"/>
    <property type="evidence" value="ECO:0007669"/>
    <property type="project" value="UniProtKB-ARBA"/>
</dbReference>
<dbReference type="InterPro" id="IPR005630">
    <property type="entry name" value="Terpene_synthase_metal-bd"/>
</dbReference>
<dbReference type="FunFam" id="1.50.10.130:FF:000001">
    <property type="entry name" value="Isoprene synthase, chloroplastic"/>
    <property type="match status" value="1"/>
</dbReference>
<protein>
    <submittedName>
        <fullName evidence="7">(E)-beta-caryophyllene synthase</fullName>
    </submittedName>
</protein>
<dbReference type="Pfam" id="PF03936">
    <property type="entry name" value="Terpene_synth_C"/>
    <property type="match status" value="1"/>
</dbReference>
<dbReference type="BRENDA" id="4.2.3.89">
    <property type="organism ID" value="4740"/>
</dbReference>
<evidence type="ECO:0000259" key="6">
    <source>
        <dbReference type="Pfam" id="PF03936"/>
    </source>
</evidence>
<dbReference type="InterPro" id="IPR034741">
    <property type="entry name" value="Terpene_cyclase-like_1_C"/>
</dbReference>
<feature type="domain" description="Terpene synthase metal-binding" evidence="6">
    <location>
        <begin position="293"/>
        <end position="529"/>
    </location>
</feature>
<evidence type="ECO:0000313" key="7">
    <source>
        <dbReference type="EMBL" id="ARQ83254.1"/>
    </source>
</evidence>
<dbReference type="SUPFAM" id="SSF48576">
    <property type="entry name" value="Terpenoid synthases"/>
    <property type="match status" value="1"/>
</dbReference>
<dbReference type="Gene3D" id="1.10.600.10">
    <property type="entry name" value="Farnesyl Diphosphate Synthase"/>
    <property type="match status" value="1"/>
</dbReference>
<dbReference type="InterPro" id="IPR001906">
    <property type="entry name" value="Terpene_synth_N"/>
</dbReference>
<evidence type="ECO:0000256" key="3">
    <source>
        <dbReference type="ARBA" id="ARBA00022842"/>
    </source>
</evidence>
<evidence type="ECO:0000256" key="4">
    <source>
        <dbReference type="ARBA" id="ARBA00023239"/>
    </source>
</evidence>
<dbReference type="CDD" id="cd00684">
    <property type="entry name" value="Terpene_cyclase_plant_C1"/>
    <property type="match status" value="1"/>
</dbReference>
<keyword evidence="2" id="KW-0479">Metal-binding</keyword>